<dbReference type="PANTHER" id="PTHR32344:SF1">
    <property type="entry name" value="U1-TYPE DOMAIN-CONTAINING PROTEIN"/>
    <property type="match status" value="1"/>
</dbReference>
<dbReference type="AlphaFoldDB" id="A0A915I6P4"/>
<dbReference type="OMA" id="NNIWISI"/>
<accession>A0A915I6P4</accession>
<reference evidence="2" key="1">
    <citation type="submission" date="2022-11" db="UniProtKB">
        <authorList>
            <consortium name="WormBaseParasite"/>
        </authorList>
    </citation>
    <scope>IDENTIFICATION</scope>
</reference>
<dbReference type="WBParaSite" id="nRc.2.0.1.t09536-RA">
    <property type="protein sequence ID" value="nRc.2.0.1.t09536-RA"/>
    <property type="gene ID" value="nRc.2.0.1.g09536"/>
</dbReference>
<keyword evidence="1" id="KW-1185">Reference proteome</keyword>
<dbReference type="InterPro" id="IPR033375">
    <property type="entry name" value="Cggbp1"/>
</dbReference>
<evidence type="ECO:0000313" key="1">
    <source>
        <dbReference type="Proteomes" id="UP000887565"/>
    </source>
</evidence>
<dbReference type="Proteomes" id="UP000887565">
    <property type="component" value="Unplaced"/>
</dbReference>
<evidence type="ECO:0000313" key="2">
    <source>
        <dbReference type="WBParaSite" id="nRc.2.0.1.t09536-RA"/>
    </source>
</evidence>
<dbReference type="InterPro" id="IPR012337">
    <property type="entry name" value="RNaseH-like_sf"/>
</dbReference>
<name>A0A915I6P4_ROMCU</name>
<organism evidence="1 2">
    <name type="scientific">Romanomermis culicivorax</name>
    <name type="common">Nematode worm</name>
    <dbReference type="NCBI Taxonomy" id="13658"/>
    <lineage>
        <taxon>Eukaryota</taxon>
        <taxon>Metazoa</taxon>
        <taxon>Ecdysozoa</taxon>
        <taxon>Nematoda</taxon>
        <taxon>Enoplea</taxon>
        <taxon>Dorylaimia</taxon>
        <taxon>Mermithida</taxon>
        <taxon>Mermithoidea</taxon>
        <taxon>Mermithidae</taxon>
        <taxon>Romanomermis</taxon>
    </lineage>
</organism>
<dbReference type="GO" id="GO:0003690">
    <property type="term" value="F:double-stranded DNA binding"/>
    <property type="evidence" value="ECO:0007669"/>
    <property type="project" value="InterPro"/>
</dbReference>
<dbReference type="GO" id="GO:0005634">
    <property type="term" value="C:nucleus"/>
    <property type="evidence" value="ECO:0007669"/>
    <property type="project" value="InterPro"/>
</dbReference>
<protein>
    <submittedName>
        <fullName evidence="2">DUF659 domain-containing protein</fullName>
    </submittedName>
</protein>
<proteinExistence type="predicted"/>
<dbReference type="PANTHER" id="PTHR32344">
    <property type="entry name" value="U1-TYPE DOMAIN-CONTAINING PROTEIN"/>
    <property type="match status" value="1"/>
</dbReference>
<dbReference type="GO" id="GO:0006357">
    <property type="term" value="P:regulation of transcription by RNA polymerase II"/>
    <property type="evidence" value="ECO:0007669"/>
    <property type="project" value="InterPro"/>
</dbReference>
<sequence length="515" mass="58361">MPRKAPANRVQLLAQRYKDNFLIADGDVLRCSSCNVIINIDNRHQSTHILRHFVSKRHKESSKRLAILNADRLQNSQGQNCSSSSQILDEKPQHIVPALPPTPLSGVDKSQKTFNIDLARAFLQSGISIFKINAPPLRDFLAKYTNKNIPAESTLRKLYIKPLYEETVQKIRTSIGEDDVTFILTETVDPLQRSILNVLVAPLNGTPPKPLLLKMFALDKVDHSSVMKCVLDAGMLLWNGAVKYEKLILLVTSQASHMLESGQNLKNLFTNLNHVTCLAHSLDQICQTVVDAYANANRFIAGMRKVLSKANNKVQLYKDETKLPLPPDATVACWSNWIKCALFYYENFAKISKFVDKLPPDSKFYESIKQLLSHIYLKDELFAVASYDCICNAIQTLRNFESGKQSHYSLYERIGQSLTGMAYNKFVENLAKNPDVRRFVDDDENGVDFGEKTKFAPLVLIDIEETFSQYKSALSDRHRNFQNVEMFTVISYNLQNLSYSNAYNQVDSAENAFPT</sequence>
<dbReference type="SUPFAM" id="SSF53098">
    <property type="entry name" value="Ribonuclease H-like"/>
    <property type="match status" value="1"/>
</dbReference>